<protein>
    <recommendedName>
        <fullName evidence="5">DUF3139 domain-containing protein</fullName>
    </recommendedName>
</protein>
<name>S3T7X4_9GAMM</name>
<accession>S3T7X4</accession>
<dbReference type="EMBL" id="VMTP01000040">
    <property type="protein sequence ID" value="TVT85480.1"/>
    <property type="molecule type" value="Genomic_DNA"/>
</dbReference>
<evidence type="ECO:0000313" key="3">
    <source>
        <dbReference type="Proteomes" id="UP000014559"/>
    </source>
</evidence>
<evidence type="ECO:0008006" key="5">
    <source>
        <dbReference type="Google" id="ProtNLM"/>
    </source>
</evidence>
<dbReference type="Proteomes" id="UP000014559">
    <property type="component" value="Unassembled WGS sequence"/>
</dbReference>
<sequence>MKLNVKKILTFLVLAICLAYFSTYMTNKDYKKNERNIAQIFQHDTELHEKYGTIENYKLRKSGWYSGDSQDHTPYYYYHFYIKGNRKDGVIELKIYENQEKYAINYIQ</sequence>
<dbReference type="GeneID" id="45418137"/>
<evidence type="ECO:0000313" key="2">
    <source>
        <dbReference type="EMBL" id="TVT85480.1"/>
    </source>
</evidence>
<dbReference type="EMBL" id="ATGK01000011">
    <property type="protein sequence ID" value="EPG37636.1"/>
    <property type="molecule type" value="Genomic_DNA"/>
</dbReference>
<dbReference type="AlphaFoldDB" id="S3T7X4"/>
<evidence type="ECO:0000313" key="1">
    <source>
        <dbReference type="EMBL" id="EPG37636.1"/>
    </source>
</evidence>
<organism evidence="1 3">
    <name type="scientific">Acinetobacter colistiniresistens</name>
    <dbReference type="NCBI Taxonomy" id="280145"/>
    <lineage>
        <taxon>Bacteria</taxon>
        <taxon>Pseudomonadati</taxon>
        <taxon>Pseudomonadota</taxon>
        <taxon>Gammaproteobacteria</taxon>
        <taxon>Moraxellales</taxon>
        <taxon>Moraxellaceae</taxon>
        <taxon>Acinetobacter</taxon>
    </lineage>
</organism>
<dbReference type="RefSeq" id="WP_016652295.1">
    <property type="nucleotide sequence ID" value="NZ_BKKW01000012.1"/>
</dbReference>
<proteinExistence type="predicted"/>
<reference evidence="1 3" key="1">
    <citation type="submission" date="2013-06" db="EMBL/GenBank/DDBJ databases">
        <title>The Genome Sequence of Acinetobacter sp. NIPH 2036.</title>
        <authorList>
            <consortium name="The Broad Institute Genome Sequencing Platform"/>
            <consortium name="The Broad Institute Genome Sequencing Center for Infectious Disease"/>
            <person name="Cerqueira G."/>
            <person name="Feldgarden M."/>
            <person name="Courvalin P."/>
            <person name="Perichon B."/>
            <person name="Grillot-Courvalin C."/>
            <person name="Clermont D."/>
            <person name="Rocha E."/>
            <person name="Yoon E.-J."/>
            <person name="Nemec A."/>
            <person name="Young S.K."/>
            <person name="Zeng Q."/>
            <person name="Gargeya S."/>
            <person name="Fitzgerald M."/>
            <person name="Abouelleil A."/>
            <person name="Alvarado L."/>
            <person name="Berlin A.M."/>
            <person name="Chapman S.B."/>
            <person name="Dewar J."/>
            <person name="Goldberg J."/>
            <person name="Griggs A."/>
            <person name="Gujja S."/>
            <person name="Hansen M."/>
            <person name="Howarth C."/>
            <person name="Imamovic A."/>
            <person name="Larimer J."/>
            <person name="McCowan C."/>
            <person name="Murphy C."/>
            <person name="Pearson M."/>
            <person name="Priest M."/>
            <person name="Roberts A."/>
            <person name="Saif S."/>
            <person name="Shea T."/>
            <person name="Sykes S."/>
            <person name="Wortman J."/>
            <person name="Nusbaum C."/>
            <person name="Birren B."/>
        </authorList>
    </citation>
    <scope>NUCLEOTIDE SEQUENCE [LARGE SCALE GENOMIC DNA]</scope>
    <source>
        <strain evidence="1 3">NIPH 2036</strain>
    </source>
</reference>
<reference evidence="2 4" key="2">
    <citation type="submission" date="2019-07" db="EMBL/GenBank/DDBJ databases">
        <title>Draft Genome Sequence of the first blaOXA-58-Harboring Acinetobacter colistiniresistens clinical isolate from Brazil.</title>
        <authorList>
            <person name="Favaro L.S."/>
            <person name="Paula-Petroli S.B."/>
            <person name="Moura C.F."/>
            <person name="Tognim M.C.B."/>
            <person name="Venancio E.J."/>
            <person name="Yamada-Ogatta S.F."/>
            <person name="Carrara-Marroni F.E."/>
        </authorList>
    </citation>
    <scope>NUCLEOTIDE SEQUENCE [LARGE SCALE GENOMIC DNA]</scope>
    <source>
        <strain evidence="2 4">DL</strain>
    </source>
</reference>
<dbReference type="Proteomes" id="UP000316981">
    <property type="component" value="Unassembled WGS sequence"/>
</dbReference>
<dbReference type="HOGENOM" id="CLU_171562_0_0_6"/>
<comment type="caution">
    <text evidence="1">The sequence shown here is derived from an EMBL/GenBank/DDBJ whole genome shotgun (WGS) entry which is preliminary data.</text>
</comment>
<gene>
    <name evidence="1" type="ORF">F907_01606</name>
    <name evidence="2" type="ORF">FPV60_04180</name>
</gene>
<evidence type="ECO:0000313" key="4">
    <source>
        <dbReference type="Proteomes" id="UP000316981"/>
    </source>
</evidence>